<reference evidence="2" key="2">
    <citation type="submission" date="2022-06" db="UniProtKB">
        <authorList>
            <consortium name="EnsemblMetazoa"/>
        </authorList>
    </citation>
    <scope>IDENTIFICATION</scope>
</reference>
<dbReference type="InterPro" id="IPR045139">
    <property type="entry name" value="Aladin"/>
</dbReference>
<dbReference type="InterPro" id="IPR057403">
    <property type="entry name" value="Beta-prop_Aladin"/>
</dbReference>
<reference evidence="3" key="1">
    <citation type="submission" date="2010-06" db="EMBL/GenBank/DDBJ databases">
        <authorList>
            <person name="Jiang H."/>
            <person name="Abraham K."/>
            <person name="Ali S."/>
            <person name="Alsbrooks S.L."/>
            <person name="Anim B.N."/>
            <person name="Anosike U.S."/>
            <person name="Attaway T."/>
            <person name="Bandaranaike D.P."/>
            <person name="Battles P.K."/>
            <person name="Bell S.N."/>
            <person name="Bell A.V."/>
            <person name="Beltran B."/>
            <person name="Bickham C."/>
            <person name="Bustamante Y."/>
            <person name="Caleb T."/>
            <person name="Canada A."/>
            <person name="Cardenas V."/>
            <person name="Carter K."/>
            <person name="Chacko J."/>
            <person name="Chandrabose M.N."/>
            <person name="Chavez D."/>
            <person name="Chavez A."/>
            <person name="Chen L."/>
            <person name="Chu H.-S."/>
            <person name="Claassen K.J."/>
            <person name="Cockrell R."/>
            <person name="Collins M."/>
            <person name="Cooper J.A."/>
            <person name="Cree A."/>
            <person name="Curry S.M."/>
            <person name="Da Y."/>
            <person name="Dao M.D."/>
            <person name="Das B."/>
            <person name="Davila M.-L."/>
            <person name="Davy-Carroll L."/>
            <person name="Denson S."/>
            <person name="Dinh H."/>
            <person name="Ebong V.E."/>
            <person name="Edwards J.R."/>
            <person name="Egan A."/>
            <person name="El-Daye J."/>
            <person name="Escobedo L."/>
            <person name="Fernandez S."/>
            <person name="Fernando P.R."/>
            <person name="Flagg N."/>
            <person name="Forbes L.D."/>
            <person name="Fowler R.G."/>
            <person name="Fu Q."/>
            <person name="Gabisi R.A."/>
            <person name="Ganer J."/>
            <person name="Garbino Pronczuk A."/>
            <person name="Garcia R.M."/>
            <person name="Garner T."/>
            <person name="Garrett T.E."/>
            <person name="Gonzalez D.A."/>
            <person name="Hamid H."/>
            <person name="Hawkins E.S."/>
            <person name="Hirani K."/>
            <person name="Hogues M.E."/>
            <person name="Hollins B."/>
            <person name="Hsiao C.-H."/>
            <person name="Jabil R."/>
            <person name="James M.L."/>
            <person name="Jhangiani S.N."/>
            <person name="Johnson B."/>
            <person name="Johnson Q."/>
            <person name="Joshi V."/>
            <person name="Kalu J.B."/>
            <person name="Kam C."/>
            <person name="Kashfia A."/>
            <person name="Keebler J."/>
            <person name="Kisamo H."/>
            <person name="Kovar C.L."/>
            <person name="Lago L.A."/>
            <person name="Lai C.-Y."/>
            <person name="Laidlaw J."/>
            <person name="Lara F."/>
            <person name="Le T.-K."/>
            <person name="Lee S.L."/>
            <person name="Legall F.H."/>
            <person name="Lemon S.J."/>
            <person name="Lewis L.R."/>
            <person name="Li B."/>
            <person name="Liu Y."/>
            <person name="Liu Y.-S."/>
            <person name="Lopez J."/>
            <person name="Lozado R.J."/>
            <person name="Lu J."/>
            <person name="Madu R.C."/>
            <person name="Maheshwari M."/>
            <person name="Maheshwari R."/>
            <person name="Malloy K."/>
            <person name="Martinez E."/>
            <person name="Mathew T."/>
            <person name="Mercado I.C."/>
            <person name="Mercado C."/>
            <person name="Meyer B."/>
            <person name="Montgomery K."/>
            <person name="Morgan M.B."/>
            <person name="Munidasa M."/>
            <person name="Nazareth L.V."/>
            <person name="Nelson J."/>
            <person name="Ng B.M."/>
            <person name="Nguyen N.B."/>
            <person name="Nguyen P.Q."/>
            <person name="Nguyen T."/>
            <person name="Obregon M."/>
            <person name="Okwuonu G.O."/>
            <person name="Onwere C.G."/>
            <person name="Orozco G."/>
            <person name="Parra A."/>
            <person name="Patel S."/>
            <person name="Patil S."/>
            <person name="Perez A."/>
            <person name="Perez Y."/>
            <person name="Pham C."/>
            <person name="Primus E.L."/>
            <person name="Pu L.-L."/>
            <person name="Puazo M."/>
            <person name="Qin X."/>
            <person name="Quiroz J.B."/>
            <person name="Reese J."/>
            <person name="Richards S."/>
            <person name="Rives C.M."/>
            <person name="Robberts R."/>
            <person name="Ruiz S.J."/>
            <person name="Ruiz M.J."/>
            <person name="Santibanez J."/>
            <person name="Schneider B.W."/>
            <person name="Sisson I."/>
            <person name="Smith M."/>
            <person name="Sodergren E."/>
            <person name="Song X.-Z."/>
            <person name="Song B.B."/>
            <person name="Summersgill H."/>
            <person name="Thelus R."/>
            <person name="Thornton R.D."/>
            <person name="Trejos Z.Y."/>
            <person name="Usmani K."/>
            <person name="Vattathil S."/>
            <person name="Villasana D."/>
            <person name="Walker D.L."/>
            <person name="Wang S."/>
            <person name="Wang K."/>
            <person name="White C.S."/>
            <person name="Williams A.C."/>
            <person name="Williamson J."/>
            <person name="Wilson K."/>
            <person name="Woghiren I.O."/>
            <person name="Woodworth J.R."/>
            <person name="Worley K.C."/>
            <person name="Wright R.A."/>
            <person name="Wu W."/>
            <person name="Young L."/>
            <person name="Zhang L."/>
            <person name="Zhang J."/>
            <person name="Zhu Y."/>
            <person name="Muzny D.M."/>
            <person name="Weinstock G."/>
            <person name="Gibbs R.A."/>
        </authorList>
    </citation>
    <scope>NUCLEOTIDE SEQUENCE [LARGE SCALE GENOMIC DNA]</scope>
    <source>
        <strain evidence="3">LSR1</strain>
    </source>
</reference>
<dbReference type="GO" id="GO:0006913">
    <property type="term" value="P:nucleocytoplasmic transport"/>
    <property type="evidence" value="ECO:0007669"/>
    <property type="project" value="TreeGrafter"/>
</dbReference>
<dbReference type="SUPFAM" id="SSF50978">
    <property type="entry name" value="WD40 repeat-like"/>
    <property type="match status" value="1"/>
</dbReference>
<dbReference type="GO" id="GO:0005643">
    <property type="term" value="C:nuclear pore"/>
    <property type="evidence" value="ECO:0007669"/>
    <property type="project" value="TreeGrafter"/>
</dbReference>
<dbReference type="RefSeq" id="XP_001950559.2">
    <property type="nucleotide sequence ID" value="XM_001950524.4"/>
</dbReference>
<dbReference type="InterPro" id="IPR036322">
    <property type="entry name" value="WD40_repeat_dom_sf"/>
</dbReference>
<dbReference type="InterPro" id="IPR015943">
    <property type="entry name" value="WD40/YVTN_repeat-like_dom_sf"/>
</dbReference>
<dbReference type="OrthoDB" id="411991at2759"/>
<dbReference type="EnsemblMetazoa" id="XM_001950524.5">
    <property type="protein sequence ID" value="XP_001950559.2"/>
    <property type="gene ID" value="LOC100169477"/>
</dbReference>
<evidence type="ECO:0000313" key="2">
    <source>
        <dbReference type="EnsemblMetazoa" id="XP_001950559.2"/>
    </source>
</evidence>
<dbReference type="Pfam" id="PF25460">
    <property type="entry name" value="Beta-prop_Aladin"/>
    <property type="match status" value="1"/>
</dbReference>
<dbReference type="PANTHER" id="PTHR14494">
    <property type="entry name" value="ALADIN/ADRACALIN/AAAS"/>
    <property type="match status" value="1"/>
</dbReference>
<accession>A0A8R2A2M4</accession>
<sequence length="536" mass="60401">MTVLLACCASCIRINASILICGFNVLYLLTSRTENIQFNMCSLRDFPELRDCSLTDKNVSMALVIKRVKPEAIDYPNIVIQLKGDQNPESLFLPTSRLTTLQQILSKFAEENFWTACDELAKYFKRNPSNLSVLMYPLGVMMRFSPRASLKGSENLVLTDISRTKLWSSSVVRCIAWHPQVTKLAIVSSHDIVYVYNRKGSEAKIKRKSQNAILSLAWRPLSVGTLAVGCEKGIFIWTIEFSNIHVRPTVNNVCKFVRDDHRYITGLSWNKMGDLLISSAVTSKTMYIWNYPLETCVPLRSISSDTLNFVHWSPDNTKVFSCSTSETFRIWSTDNWTSDKWSLNNRSRVQCACWSPCSLVLLFATDSCSIINAIDFRKSDVFNGSTNYKKVAWPIVDIKSECINDKVIGGTLSDMCWDQNAQRLAITFKNSGSLVVFQTAISEAVVDCIPFCIIQGRLDEEPSAIAFQPTYEKGSLLTIGWSNGNIEYVPFEYITKPKHEPEIFGTNLFGISNDRSISGLPSMSTTTNALIEYLLN</sequence>
<dbReference type="InterPro" id="IPR001680">
    <property type="entry name" value="WD40_rpt"/>
</dbReference>
<keyword evidence="3" id="KW-1185">Reference proteome</keyword>
<feature type="domain" description="Aladin seven-bladed propeller" evidence="1">
    <location>
        <begin position="157"/>
        <end position="491"/>
    </location>
</feature>
<name>A0A8R2A2M4_ACYPI</name>
<proteinExistence type="predicted"/>
<protein>
    <recommendedName>
        <fullName evidence="1">Aladin seven-bladed propeller domain-containing protein</fullName>
    </recommendedName>
</protein>
<dbReference type="SMART" id="SM00320">
    <property type="entry name" value="WD40"/>
    <property type="match status" value="4"/>
</dbReference>
<dbReference type="KEGG" id="api:100169477"/>
<dbReference type="Gene3D" id="2.130.10.10">
    <property type="entry name" value="YVTN repeat-like/Quinoprotein amine dehydrogenase"/>
    <property type="match status" value="2"/>
</dbReference>
<organism evidence="2 3">
    <name type="scientific">Acyrthosiphon pisum</name>
    <name type="common">Pea aphid</name>
    <dbReference type="NCBI Taxonomy" id="7029"/>
    <lineage>
        <taxon>Eukaryota</taxon>
        <taxon>Metazoa</taxon>
        <taxon>Ecdysozoa</taxon>
        <taxon>Arthropoda</taxon>
        <taxon>Hexapoda</taxon>
        <taxon>Insecta</taxon>
        <taxon>Pterygota</taxon>
        <taxon>Neoptera</taxon>
        <taxon>Paraneoptera</taxon>
        <taxon>Hemiptera</taxon>
        <taxon>Sternorrhyncha</taxon>
        <taxon>Aphidomorpha</taxon>
        <taxon>Aphidoidea</taxon>
        <taxon>Aphididae</taxon>
        <taxon>Macrosiphini</taxon>
        <taxon>Acyrthosiphon</taxon>
    </lineage>
</organism>
<evidence type="ECO:0000259" key="1">
    <source>
        <dbReference type="Pfam" id="PF25460"/>
    </source>
</evidence>
<dbReference type="Proteomes" id="UP000007819">
    <property type="component" value="Chromosome X"/>
</dbReference>
<dbReference type="PANTHER" id="PTHR14494:SF0">
    <property type="entry name" value="ALADIN"/>
    <property type="match status" value="1"/>
</dbReference>
<dbReference type="AlphaFoldDB" id="A0A8R2A2M4"/>
<evidence type="ECO:0000313" key="3">
    <source>
        <dbReference type="Proteomes" id="UP000007819"/>
    </source>
</evidence>
<dbReference type="GeneID" id="100169477"/>